<gene>
    <name evidence="3" type="ORF">GCM10010170_099220</name>
</gene>
<dbReference type="Proteomes" id="UP001501444">
    <property type="component" value="Unassembled WGS sequence"/>
</dbReference>
<comment type="caution">
    <text evidence="3">The sequence shown here is derived from an EMBL/GenBank/DDBJ whole genome shotgun (WGS) entry which is preliminary data.</text>
</comment>
<dbReference type="Pfam" id="PF13424">
    <property type="entry name" value="TPR_12"/>
    <property type="match status" value="2"/>
</dbReference>
<accession>A0ABP5UU92</accession>
<dbReference type="SUPFAM" id="SSF52540">
    <property type="entry name" value="P-loop containing nucleoside triphosphate hydrolases"/>
    <property type="match status" value="1"/>
</dbReference>
<keyword evidence="4" id="KW-1185">Reference proteome</keyword>
<dbReference type="Pfam" id="PF13176">
    <property type="entry name" value="TPR_7"/>
    <property type="match status" value="1"/>
</dbReference>
<dbReference type="RefSeq" id="WP_344619722.1">
    <property type="nucleotide sequence ID" value="NZ_BAAARV010000110.1"/>
</dbReference>
<evidence type="ECO:0000256" key="1">
    <source>
        <dbReference type="SAM" id="MobiDB-lite"/>
    </source>
</evidence>
<name>A0ABP5UU92_9ACTN</name>
<dbReference type="Pfam" id="PF13191">
    <property type="entry name" value="AAA_16"/>
    <property type="match status" value="1"/>
</dbReference>
<dbReference type="SUPFAM" id="SSF48452">
    <property type="entry name" value="TPR-like"/>
    <property type="match status" value="2"/>
</dbReference>
<dbReference type="SUPFAM" id="SSF47413">
    <property type="entry name" value="lambda repressor-like DNA-binding domains"/>
    <property type="match status" value="1"/>
</dbReference>
<dbReference type="InterPro" id="IPR041664">
    <property type="entry name" value="AAA_16"/>
</dbReference>
<dbReference type="Gene3D" id="3.40.50.300">
    <property type="entry name" value="P-loop containing nucleotide triphosphate hydrolases"/>
    <property type="match status" value="1"/>
</dbReference>
<reference evidence="4" key="1">
    <citation type="journal article" date="2019" name="Int. J. Syst. Evol. Microbiol.">
        <title>The Global Catalogue of Microorganisms (GCM) 10K type strain sequencing project: providing services to taxonomists for standard genome sequencing and annotation.</title>
        <authorList>
            <consortium name="The Broad Institute Genomics Platform"/>
            <consortium name="The Broad Institute Genome Sequencing Center for Infectious Disease"/>
            <person name="Wu L."/>
            <person name="Ma J."/>
        </authorList>
    </citation>
    <scope>NUCLEOTIDE SEQUENCE [LARGE SCALE GENOMIC DNA]</scope>
    <source>
        <strain evidence="4">JCM 3272</strain>
    </source>
</reference>
<evidence type="ECO:0000313" key="3">
    <source>
        <dbReference type="EMBL" id="GAA2388033.1"/>
    </source>
</evidence>
<dbReference type="InterPro" id="IPR027417">
    <property type="entry name" value="P-loop_NTPase"/>
</dbReference>
<dbReference type="EMBL" id="BAAARV010000110">
    <property type="protein sequence ID" value="GAA2388033.1"/>
    <property type="molecule type" value="Genomic_DNA"/>
</dbReference>
<dbReference type="Gene3D" id="1.25.40.10">
    <property type="entry name" value="Tetratricopeptide repeat domain"/>
    <property type="match status" value="2"/>
</dbReference>
<protein>
    <recommendedName>
        <fullName evidence="2">Orc1-like AAA ATPase domain-containing protein</fullName>
    </recommendedName>
</protein>
<dbReference type="PRINTS" id="PR00364">
    <property type="entry name" value="DISEASERSIST"/>
</dbReference>
<feature type="region of interest" description="Disordered" evidence="1">
    <location>
        <begin position="72"/>
        <end position="106"/>
    </location>
</feature>
<dbReference type="InterPro" id="IPR019734">
    <property type="entry name" value="TPR_rpt"/>
</dbReference>
<dbReference type="PANTHER" id="PTHR47691">
    <property type="entry name" value="REGULATOR-RELATED"/>
    <property type="match status" value="1"/>
</dbReference>
<organism evidence="3 4">
    <name type="scientific">Dactylosporangium salmoneum</name>
    <dbReference type="NCBI Taxonomy" id="53361"/>
    <lineage>
        <taxon>Bacteria</taxon>
        <taxon>Bacillati</taxon>
        <taxon>Actinomycetota</taxon>
        <taxon>Actinomycetes</taxon>
        <taxon>Micromonosporales</taxon>
        <taxon>Micromonosporaceae</taxon>
        <taxon>Dactylosporangium</taxon>
    </lineage>
</organism>
<dbReference type="InterPro" id="IPR011990">
    <property type="entry name" value="TPR-like_helical_dom_sf"/>
</dbReference>
<dbReference type="SMART" id="SM00028">
    <property type="entry name" value="TPR"/>
    <property type="match status" value="6"/>
</dbReference>
<sequence length="830" mass="86856">MRTEADLARLLRGLRRREARRRAGTELTYREIAAAAGWSHGIVGEYLGGRVLPPTGRFDDLVRMLGASPAEQGALATARDRVEEQRRRPAPPGASGAREQRRAPAPRQLPLDVGWFTGRTAQLAALDALLVPAGDRTAPRFALVTGPPGVGKTALAVHWGHRAAAQFPAGQLYADLCGFAPGPPVDPADVLAAFLRALGEPVAAIGAGLAERSAQFRSRVADRPVLIVLDNAATADQVRPLLPGTRSCAALVTSRDALDGLVAREGARRVRLAPLDRADSVALVRRVAAGRPVPDADALAGRCGGLPLALRIAVECGPGAWEESAGDLFSWSVRRLGPAAARAFGLLGRHPGRSFDAGALAALAGTPAATARAALRELARAHLVEPLDDDWYGMHDLVRAYAASRADAAAAPLARLADHYVRTASAAVRTMYPHDSALPRGPVAPHGPALAGGPALPGGPALASGPACSYGSAAGSGPPPPGPDAALAWLDRERPALVAVATGGLRSVDLSRILWRYLEVGAHYRDALAVHAAAAADGDDPEVLSHLGAAHWWLGRPDEARAWFDRSLAGYRLAGDPRGEARARARLALVHERLGDYPSSAAALRAALALYRALGDRHGEGAQLLNLGIVQRRRGRLARAAAHHRRAAALFEGLGDARLHGYALGNLGAVESLAGRHERAVAHLRRSLEHCLAAGDRGGEGSARCALGAALRRSGRAAQSIPYLRQALYIGRDTAELALEVEARNALGDALHALGRPDAAWRSYAAALALAERVGDRYEQACALHGQSAVAGDPLLRRRAAALFVRLGVPNPARLGRPTGPGSARGAVRG</sequence>
<dbReference type="PANTHER" id="PTHR47691:SF3">
    <property type="entry name" value="HTH-TYPE TRANSCRIPTIONAL REGULATOR RV0890C-RELATED"/>
    <property type="match status" value="1"/>
</dbReference>
<proteinExistence type="predicted"/>
<dbReference type="InterPro" id="IPR010982">
    <property type="entry name" value="Lambda_DNA-bd_dom_sf"/>
</dbReference>
<evidence type="ECO:0000313" key="4">
    <source>
        <dbReference type="Proteomes" id="UP001501444"/>
    </source>
</evidence>
<feature type="compositionally biased region" description="Basic and acidic residues" evidence="1">
    <location>
        <begin position="78"/>
        <end position="87"/>
    </location>
</feature>
<feature type="domain" description="Orc1-like AAA ATPase" evidence="2">
    <location>
        <begin position="116"/>
        <end position="237"/>
    </location>
</feature>
<evidence type="ECO:0000259" key="2">
    <source>
        <dbReference type="Pfam" id="PF13191"/>
    </source>
</evidence>